<dbReference type="OrthoDB" id="2018828at2759"/>
<accession>A0A835DGZ9</accession>
<feature type="transmembrane region" description="Helical" evidence="8">
    <location>
        <begin position="389"/>
        <end position="411"/>
    </location>
</feature>
<evidence type="ECO:0000256" key="8">
    <source>
        <dbReference type="SAM" id="Phobius"/>
    </source>
</evidence>
<dbReference type="PANTHER" id="PTHR43486:SF1">
    <property type="entry name" value="LIPID II FLIPPASE MURJ-RELATED"/>
    <property type="match status" value="1"/>
</dbReference>
<keyword evidence="6 8" id="KW-1133">Transmembrane helix</keyword>
<evidence type="ECO:0000256" key="4">
    <source>
        <dbReference type="ARBA" id="ARBA00022960"/>
    </source>
</evidence>
<dbReference type="PANTHER" id="PTHR43486">
    <property type="entry name" value="LIPID II FLIPPASE MURJ-RELATED"/>
    <property type="match status" value="1"/>
</dbReference>
<feature type="transmembrane region" description="Helical" evidence="8">
    <location>
        <begin position="132"/>
        <end position="154"/>
    </location>
</feature>
<comment type="subcellular location">
    <subcellularLocation>
        <location evidence="1">Cell membrane</location>
        <topology evidence="1">Multi-pass membrane protein</topology>
    </subcellularLocation>
</comment>
<feature type="transmembrane region" description="Helical" evidence="8">
    <location>
        <begin position="573"/>
        <end position="593"/>
    </location>
</feature>
<dbReference type="EMBL" id="JABCRI010000010">
    <property type="protein sequence ID" value="KAF8399784.1"/>
    <property type="molecule type" value="Genomic_DNA"/>
</dbReference>
<evidence type="ECO:0000256" key="5">
    <source>
        <dbReference type="ARBA" id="ARBA00022984"/>
    </source>
</evidence>
<evidence type="ECO:0000313" key="10">
    <source>
        <dbReference type="Proteomes" id="UP000655225"/>
    </source>
</evidence>
<evidence type="ECO:0000256" key="3">
    <source>
        <dbReference type="ARBA" id="ARBA00022692"/>
    </source>
</evidence>
<dbReference type="GO" id="GO:0008360">
    <property type="term" value="P:regulation of cell shape"/>
    <property type="evidence" value="ECO:0007669"/>
    <property type="project" value="UniProtKB-KW"/>
</dbReference>
<keyword evidence="2" id="KW-1003">Cell membrane</keyword>
<feature type="transmembrane region" description="Helical" evidence="8">
    <location>
        <begin position="259"/>
        <end position="283"/>
    </location>
</feature>
<feature type="transmembrane region" description="Helical" evidence="8">
    <location>
        <begin position="489"/>
        <end position="510"/>
    </location>
</feature>
<dbReference type="Proteomes" id="UP000655225">
    <property type="component" value="Unassembled WGS sequence"/>
</dbReference>
<comment type="caution">
    <text evidence="9">The sequence shown here is derived from an EMBL/GenBank/DDBJ whole genome shotgun (WGS) entry which is preliminary data.</text>
</comment>
<proteinExistence type="predicted"/>
<keyword evidence="10" id="KW-1185">Reference proteome</keyword>
<feature type="transmembrane region" description="Helical" evidence="8">
    <location>
        <begin position="423"/>
        <end position="442"/>
    </location>
</feature>
<evidence type="ECO:0000313" key="9">
    <source>
        <dbReference type="EMBL" id="KAF8399784.1"/>
    </source>
</evidence>
<protein>
    <submittedName>
        <fullName evidence="9">Uncharacterized protein</fullName>
    </submittedName>
</protein>
<keyword evidence="7 8" id="KW-0472">Membrane</keyword>
<reference evidence="9 10" key="1">
    <citation type="submission" date="2020-04" db="EMBL/GenBank/DDBJ databases">
        <title>Plant Genome Project.</title>
        <authorList>
            <person name="Zhang R.-G."/>
        </authorList>
    </citation>
    <scope>NUCLEOTIDE SEQUENCE [LARGE SCALE GENOMIC DNA]</scope>
    <source>
        <strain evidence="9">YNK0</strain>
        <tissue evidence="9">Leaf</tissue>
    </source>
</reference>
<organism evidence="9 10">
    <name type="scientific">Tetracentron sinense</name>
    <name type="common">Spur-leaf</name>
    <dbReference type="NCBI Taxonomy" id="13715"/>
    <lineage>
        <taxon>Eukaryota</taxon>
        <taxon>Viridiplantae</taxon>
        <taxon>Streptophyta</taxon>
        <taxon>Embryophyta</taxon>
        <taxon>Tracheophyta</taxon>
        <taxon>Spermatophyta</taxon>
        <taxon>Magnoliopsida</taxon>
        <taxon>Trochodendrales</taxon>
        <taxon>Trochodendraceae</taxon>
        <taxon>Tetracentron</taxon>
    </lineage>
</organism>
<evidence type="ECO:0000256" key="6">
    <source>
        <dbReference type="ARBA" id="ARBA00022989"/>
    </source>
</evidence>
<dbReference type="PRINTS" id="PR01806">
    <property type="entry name" value="VIRFACTRMVIN"/>
</dbReference>
<feature type="transmembrane region" description="Helical" evidence="8">
    <location>
        <begin position="348"/>
        <end position="369"/>
    </location>
</feature>
<dbReference type="GO" id="GO:0005886">
    <property type="term" value="C:plasma membrane"/>
    <property type="evidence" value="ECO:0007669"/>
    <property type="project" value="UniProtKB-SubCell"/>
</dbReference>
<gene>
    <name evidence="9" type="ORF">HHK36_015654</name>
</gene>
<sequence length="612" mass="66459">MRSTELHTIAGTRLSQNSPAQRLIFSAQSRKSQRNLILPLSPPSVQSISTQSLYQSKRIRRTYCFSESGDLPFNTSTTSLDHNNLDLDPQKNQPATGLDCNLSTPQARVLRNVAWIGVATAISKILGLLREIILAAVFGIGMLRYFPVFLHHFWEFIMNIHLKLSHVVNDSYMGSKLSMERGRKLVKNTKAVMFLIGGALGALAFLFAESIIHLSAPGAEGDNVIPCISPALSSISIIASCVTYVSVRGVDTSNHGDGLLGAILISCGASLGSLLQCVIQVIMQKKTGYSSILISWMNILKDKDVHEFFSLMIPATLSSGLAQIAYFTDLYFSSFIPGAAAGLSYAHLLVMAPLGILSSIIVLPLLPTFSRLVKTSSWPSLMESLRREVLLCMVIVLPILSTMCVLANPIISVLFQRFKFDHAASALVSSLLLCYSIGSPFYIIRELLVMVFYALGDGEQPFLTSVAAIVLNAVLDWLFVSRLCLGAQGLALSTSLVTALSVLVLFHLLLKKLAACDAGHCAGLVDFMTLVSPLLLLFSCCIFSGFTTSVAYKTLQHPLSSVMILRFGRLSELLSISLAGSLGMIGFVFQLAFLHCAGFHQVKDLYKTLATS</sequence>
<keyword evidence="4" id="KW-0133">Cell shape</keyword>
<dbReference type="AlphaFoldDB" id="A0A835DGZ9"/>
<keyword evidence="3 8" id="KW-0812">Transmembrane</keyword>
<evidence type="ECO:0000256" key="7">
    <source>
        <dbReference type="ARBA" id="ARBA00023136"/>
    </source>
</evidence>
<evidence type="ECO:0000256" key="2">
    <source>
        <dbReference type="ARBA" id="ARBA00022475"/>
    </source>
</evidence>
<feature type="transmembrane region" description="Helical" evidence="8">
    <location>
        <begin position="462"/>
        <end position="480"/>
    </location>
</feature>
<feature type="transmembrane region" description="Helical" evidence="8">
    <location>
        <begin position="530"/>
        <end position="552"/>
    </location>
</feature>
<evidence type="ECO:0000256" key="1">
    <source>
        <dbReference type="ARBA" id="ARBA00004651"/>
    </source>
</evidence>
<keyword evidence="5" id="KW-0573">Peptidoglycan synthesis</keyword>
<feature type="transmembrane region" description="Helical" evidence="8">
    <location>
        <begin position="191"/>
        <end position="216"/>
    </location>
</feature>
<name>A0A835DGZ9_TETSI</name>
<feature type="transmembrane region" description="Helical" evidence="8">
    <location>
        <begin position="308"/>
        <end position="327"/>
    </location>
</feature>
<dbReference type="Pfam" id="PF03023">
    <property type="entry name" value="MurJ"/>
    <property type="match status" value="1"/>
</dbReference>
<dbReference type="OMA" id="LNGYKRF"/>
<dbReference type="InterPro" id="IPR004268">
    <property type="entry name" value="MurJ"/>
</dbReference>